<keyword evidence="11" id="KW-0067">ATP-binding</keyword>
<keyword evidence="5" id="KW-0285">Flavoprotein</keyword>
<evidence type="ECO:0000256" key="1">
    <source>
        <dbReference type="ARBA" id="ARBA00000085"/>
    </source>
</evidence>
<reference evidence="15" key="1">
    <citation type="journal article" date="2023" name="Int. J. Syst. Evol. Microbiol.">
        <title>Methylocystis iwaonis sp. nov., a type II methane-oxidizing bacterium from surface soil of a rice paddy field in Japan, and emended description of the genus Methylocystis (ex Whittenbury et al. 1970) Bowman et al. 1993.</title>
        <authorList>
            <person name="Kaise H."/>
            <person name="Sawadogo J.B."/>
            <person name="Alam M.S."/>
            <person name="Ueno C."/>
            <person name="Dianou D."/>
            <person name="Shinjo R."/>
            <person name="Asakawa S."/>
        </authorList>
    </citation>
    <scope>NUCLEOTIDE SEQUENCE</scope>
    <source>
        <strain evidence="15">LMG27198</strain>
    </source>
</reference>
<evidence type="ECO:0000256" key="6">
    <source>
        <dbReference type="ARBA" id="ARBA00022643"/>
    </source>
</evidence>
<keyword evidence="8" id="KW-0677">Repeat</keyword>
<feature type="domain" description="PAS" evidence="13">
    <location>
        <begin position="51"/>
        <end position="122"/>
    </location>
</feature>
<evidence type="ECO:0000313" key="15">
    <source>
        <dbReference type="EMBL" id="GLI92172.1"/>
    </source>
</evidence>
<sequence length="376" mass="41761">MGALPASQTPVAWSIVQAERARAVTDADLLRDELASSPKPACEQLNEQALALERMRLALDAGRTGVWDWNLVSGEVHLDARVRELWGLTAADEASFDLFRNALHPQDRLRSKEAVGLALDSGHDGHYEIEYRVIGVHDRVERWVSIRGRTFFEDGRAVRIIGTARDVTERKMREQHVRVLLRELVHRSKNLLAVVQAMSRQTAAGAVSVEEFQRKFSARLQALSMAHDLLVSQDWRGASMHDLVRAQMAYCLDVSRETLSEHATINGPKIMLKPEAAQNIGLALHELATNALSYGALSRPEGSISLNWGFSNERLNIEWRESGGPALAMPPREGFGHKVVKRLVAMALDGEATLSFPPDGLVWTLSIPASFAMIRE</sequence>
<dbReference type="Gene3D" id="2.10.70.100">
    <property type="match status" value="1"/>
</dbReference>
<dbReference type="InterPro" id="IPR036890">
    <property type="entry name" value="HATPase_C_sf"/>
</dbReference>
<accession>A0A9W6GS98</accession>
<dbReference type="PROSITE" id="PS50113">
    <property type="entry name" value="PAC"/>
    <property type="match status" value="1"/>
</dbReference>
<dbReference type="GO" id="GO:0004673">
    <property type="term" value="F:protein histidine kinase activity"/>
    <property type="evidence" value="ECO:0007669"/>
    <property type="project" value="UniProtKB-EC"/>
</dbReference>
<dbReference type="CDD" id="cd00130">
    <property type="entry name" value="PAS"/>
    <property type="match status" value="1"/>
</dbReference>
<keyword evidence="4" id="KW-0597">Phosphoprotein</keyword>
<dbReference type="Pfam" id="PF07536">
    <property type="entry name" value="HWE_HK"/>
    <property type="match status" value="1"/>
</dbReference>
<dbReference type="InterPro" id="IPR000014">
    <property type="entry name" value="PAS"/>
</dbReference>
<evidence type="ECO:0000259" key="14">
    <source>
        <dbReference type="PROSITE" id="PS50113"/>
    </source>
</evidence>
<dbReference type="InterPro" id="IPR013655">
    <property type="entry name" value="PAS_fold_3"/>
</dbReference>
<evidence type="ECO:0000313" key="16">
    <source>
        <dbReference type="Proteomes" id="UP001144323"/>
    </source>
</evidence>
<keyword evidence="6" id="KW-0288">FMN</keyword>
<gene>
    <name evidence="15" type="ORF">LMG27198_11640</name>
</gene>
<evidence type="ECO:0000256" key="4">
    <source>
        <dbReference type="ARBA" id="ARBA00022553"/>
    </source>
</evidence>
<dbReference type="SUPFAM" id="SSF55785">
    <property type="entry name" value="PYP-like sensor domain (PAS domain)"/>
    <property type="match status" value="1"/>
</dbReference>
<dbReference type="EC" id="2.7.13.3" evidence="2"/>
<dbReference type="InterPro" id="IPR035965">
    <property type="entry name" value="PAS-like_dom_sf"/>
</dbReference>
<evidence type="ECO:0000256" key="12">
    <source>
        <dbReference type="ARBA" id="ARBA00023026"/>
    </source>
</evidence>
<dbReference type="GO" id="GO:0005524">
    <property type="term" value="F:ATP binding"/>
    <property type="evidence" value="ECO:0007669"/>
    <property type="project" value="UniProtKB-KW"/>
</dbReference>
<comment type="catalytic activity">
    <reaction evidence="1">
        <text>ATP + protein L-histidine = ADP + protein N-phospho-L-histidine.</text>
        <dbReference type="EC" id="2.7.13.3"/>
    </reaction>
</comment>
<dbReference type="PANTHER" id="PTHR41523:SF8">
    <property type="entry name" value="ETHYLENE RESPONSE SENSOR PROTEIN"/>
    <property type="match status" value="1"/>
</dbReference>
<evidence type="ECO:0000256" key="8">
    <source>
        <dbReference type="ARBA" id="ARBA00022737"/>
    </source>
</evidence>
<dbReference type="NCBIfam" id="TIGR00229">
    <property type="entry name" value="sensory_box"/>
    <property type="match status" value="1"/>
</dbReference>
<keyword evidence="9" id="KW-0547">Nucleotide-binding</keyword>
<evidence type="ECO:0000256" key="10">
    <source>
        <dbReference type="ARBA" id="ARBA00022777"/>
    </source>
</evidence>
<dbReference type="Proteomes" id="UP001144323">
    <property type="component" value="Unassembled WGS sequence"/>
</dbReference>
<evidence type="ECO:0000256" key="9">
    <source>
        <dbReference type="ARBA" id="ARBA00022741"/>
    </source>
</evidence>
<keyword evidence="7" id="KW-0808">Transferase</keyword>
<dbReference type="PROSITE" id="PS50112">
    <property type="entry name" value="PAS"/>
    <property type="match status" value="1"/>
</dbReference>
<keyword evidence="16" id="KW-1185">Reference proteome</keyword>
<dbReference type="SMART" id="SM00911">
    <property type="entry name" value="HWE_HK"/>
    <property type="match status" value="1"/>
</dbReference>
<dbReference type="EMBL" id="BSEC01000001">
    <property type="protein sequence ID" value="GLI92172.1"/>
    <property type="molecule type" value="Genomic_DNA"/>
</dbReference>
<dbReference type="AlphaFoldDB" id="A0A9W6GS98"/>
<evidence type="ECO:0000256" key="5">
    <source>
        <dbReference type="ARBA" id="ARBA00022630"/>
    </source>
</evidence>
<proteinExistence type="predicted"/>
<keyword evidence="12" id="KW-0843">Virulence</keyword>
<name>A0A9W6GS98_9HYPH</name>
<dbReference type="PANTHER" id="PTHR41523">
    <property type="entry name" value="TWO-COMPONENT SYSTEM SENSOR PROTEIN"/>
    <property type="match status" value="1"/>
</dbReference>
<dbReference type="Gene3D" id="3.30.450.20">
    <property type="entry name" value="PAS domain"/>
    <property type="match status" value="1"/>
</dbReference>
<evidence type="ECO:0000256" key="2">
    <source>
        <dbReference type="ARBA" id="ARBA00012438"/>
    </source>
</evidence>
<evidence type="ECO:0000256" key="11">
    <source>
        <dbReference type="ARBA" id="ARBA00022840"/>
    </source>
</evidence>
<keyword evidence="10" id="KW-0418">Kinase</keyword>
<dbReference type="Gene3D" id="3.30.565.10">
    <property type="entry name" value="Histidine kinase-like ATPase, C-terminal domain"/>
    <property type="match status" value="1"/>
</dbReference>
<protein>
    <recommendedName>
        <fullName evidence="3">Blue-light-activated histidine kinase</fullName>
        <ecNumber evidence="2">2.7.13.3</ecNumber>
    </recommendedName>
</protein>
<evidence type="ECO:0000256" key="7">
    <source>
        <dbReference type="ARBA" id="ARBA00022679"/>
    </source>
</evidence>
<comment type="caution">
    <text evidence="15">The sequence shown here is derived from an EMBL/GenBank/DDBJ whole genome shotgun (WGS) entry which is preliminary data.</text>
</comment>
<evidence type="ECO:0000256" key="3">
    <source>
        <dbReference type="ARBA" id="ARBA00021740"/>
    </source>
</evidence>
<feature type="domain" description="PAC" evidence="14">
    <location>
        <begin position="127"/>
        <end position="179"/>
    </location>
</feature>
<evidence type="ECO:0000259" key="13">
    <source>
        <dbReference type="PROSITE" id="PS50112"/>
    </source>
</evidence>
<dbReference type="InterPro" id="IPR011102">
    <property type="entry name" value="Sig_transdc_His_kinase_HWE"/>
</dbReference>
<organism evidence="15 16">
    <name type="scientific">Methylocystis echinoides</name>
    <dbReference type="NCBI Taxonomy" id="29468"/>
    <lineage>
        <taxon>Bacteria</taxon>
        <taxon>Pseudomonadati</taxon>
        <taxon>Pseudomonadota</taxon>
        <taxon>Alphaproteobacteria</taxon>
        <taxon>Hyphomicrobiales</taxon>
        <taxon>Methylocystaceae</taxon>
        <taxon>Methylocystis</taxon>
    </lineage>
</organism>
<dbReference type="InterPro" id="IPR000700">
    <property type="entry name" value="PAS-assoc_C"/>
</dbReference>
<dbReference type="Pfam" id="PF08447">
    <property type="entry name" value="PAS_3"/>
    <property type="match status" value="1"/>
</dbReference>